<accession>A3ZYK5</accession>
<sequence>MSKKRGFTLVELLVVIAIIGVLIALLLPAVQQARESARRLQCTNNMKQLGIAMHNYHDVALALPIGVMRTPGLNVTVSNSTWFRRILPYIEQGAMFDAYEEKSNFYSAAPNRALSQTVIPMMRCPSDIEADYFNSVVQYNYAANLGNGNLDKSDANGAPFSPGPFDFSITYDGYATKFARITDGLSNTMMMGEIRVGAKEGDYRGLLQYAYLTLVSGNLPPNTSIPDVSVYCVSTPDQPCAVGTNFSYLLSMRSRHPGGAHALQCDGSVRFISNNIDINLIRGLSTMSGQEVLTGL</sequence>
<dbReference type="InterPro" id="IPR027558">
    <property type="entry name" value="Pre_pil_HX9DG_C"/>
</dbReference>
<dbReference type="NCBIfam" id="TIGR04294">
    <property type="entry name" value="pre_pil_HX9DG"/>
    <property type="match status" value="1"/>
</dbReference>
<dbReference type="RefSeq" id="WP_002655054.1">
    <property type="nucleotide sequence ID" value="NZ_CH672377.1"/>
</dbReference>
<dbReference type="EMBL" id="AANZ01000021">
    <property type="protein sequence ID" value="EAQ78476.1"/>
    <property type="molecule type" value="Genomic_DNA"/>
</dbReference>
<dbReference type="Gene3D" id="3.30.700.10">
    <property type="entry name" value="Glycoprotein, Type 4 Pilin"/>
    <property type="match status" value="1"/>
</dbReference>
<name>A3ZYK5_9BACT</name>
<dbReference type="SUPFAM" id="SSF54523">
    <property type="entry name" value="Pili subunits"/>
    <property type="match status" value="1"/>
</dbReference>
<comment type="caution">
    <text evidence="2">The sequence shown here is derived from an EMBL/GenBank/DDBJ whole genome shotgun (WGS) entry which is preliminary data.</text>
</comment>
<dbReference type="InterPro" id="IPR012902">
    <property type="entry name" value="N_methyl_site"/>
</dbReference>
<dbReference type="InterPro" id="IPR011453">
    <property type="entry name" value="DUF1559"/>
</dbReference>
<reference evidence="2 3" key="1">
    <citation type="submission" date="2006-02" db="EMBL/GenBank/DDBJ databases">
        <authorList>
            <person name="Amann R."/>
            <person name="Ferriera S."/>
            <person name="Johnson J."/>
            <person name="Kravitz S."/>
            <person name="Halpern A."/>
            <person name="Remington K."/>
            <person name="Beeson K."/>
            <person name="Tran B."/>
            <person name="Rogers Y.-H."/>
            <person name="Friedman R."/>
            <person name="Venter J.C."/>
        </authorList>
    </citation>
    <scope>NUCLEOTIDE SEQUENCE [LARGE SCALE GENOMIC DNA]</scope>
    <source>
        <strain evidence="2 3">DSM 3645</strain>
    </source>
</reference>
<dbReference type="PROSITE" id="PS00409">
    <property type="entry name" value="PROKAR_NTER_METHYL"/>
    <property type="match status" value="1"/>
</dbReference>
<evidence type="ECO:0000313" key="3">
    <source>
        <dbReference type="Proteomes" id="UP000004358"/>
    </source>
</evidence>
<dbReference type="Pfam" id="PF07963">
    <property type="entry name" value="N_methyl"/>
    <property type="match status" value="1"/>
</dbReference>
<dbReference type="InterPro" id="IPR045584">
    <property type="entry name" value="Pilin-like"/>
</dbReference>
<evidence type="ECO:0000259" key="1">
    <source>
        <dbReference type="Pfam" id="PF07596"/>
    </source>
</evidence>
<evidence type="ECO:0000313" key="2">
    <source>
        <dbReference type="EMBL" id="EAQ78476.1"/>
    </source>
</evidence>
<dbReference type="PANTHER" id="PTHR30093">
    <property type="entry name" value="GENERAL SECRETION PATHWAY PROTEIN G"/>
    <property type="match status" value="1"/>
</dbReference>
<organism evidence="2 3">
    <name type="scientific">Blastopirellula marina DSM 3645</name>
    <dbReference type="NCBI Taxonomy" id="314230"/>
    <lineage>
        <taxon>Bacteria</taxon>
        <taxon>Pseudomonadati</taxon>
        <taxon>Planctomycetota</taxon>
        <taxon>Planctomycetia</taxon>
        <taxon>Pirellulales</taxon>
        <taxon>Pirellulaceae</taxon>
        <taxon>Blastopirellula</taxon>
    </lineage>
</organism>
<feature type="domain" description="DUF1559" evidence="1">
    <location>
        <begin position="31"/>
        <end position="278"/>
    </location>
</feature>
<dbReference type="AlphaFoldDB" id="A3ZYK5"/>
<dbReference type="Proteomes" id="UP000004358">
    <property type="component" value="Unassembled WGS sequence"/>
</dbReference>
<dbReference type="STRING" id="314230.DSM3645_07286"/>
<proteinExistence type="predicted"/>
<dbReference type="NCBIfam" id="TIGR02532">
    <property type="entry name" value="IV_pilin_GFxxxE"/>
    <property type="match status" value="1"/>
</dbReference>
<dbReference type="eggNOG" id="COG4968">
    <property type="taxonomic scope" value="Bacteria"/>
</dbReference>
<dbReference type="PANTHER" id="PTHR30093:SF2">
    <property type="entry name" value="TYPE II SECRETION SYSTEM PROTEIN H"/>
    <property type="match status" value="1"/>
</dbReference>
<dbReference type="OrthoDB" id="270727at2"/>
<dbReference type="Pfam" id="PF07596">
    <property type="entry name" value="SBP_bac_10"/>
    <property type="match status" value="1"/>
</dbReference>
<dbReference type="HOGENOM" id="CLU_041661_0_0_0"/>
<gene>
    <name evidence="2" type="ORF">DSM3645_07286</name>
</gene>
<protein>
    <recommendedName>
        <fullName evidence="1">DUF1559 domain-containing protein</fullName>
    </recommendedName>
</protein>